<comment type="caution">
    <text evidence="2">The sequence shown here is derived from an EMBL/GenBank/DDBJ whole genome shotgun (WGS) entry which is preliminary data.</text>
</comment>
<reference evidence="2" key="1">
    <citation type="journal article" date="2018" name="DNA Res.">
        <title>Multiple hybrid de novo genome assembly of finger millet, an orphan allotetraploid crop.</title>
        <authorList>
            <person name="Hatakeyama M."/>
            <person name="Aluri S."/>
            <person name="Balachadran M.T."/>
            <person name="Sivarajan S.R."/>
            <person name="Patrignani A."/>
            <person name="Gruter S."/>
            <person name="Poveda L."/>
            <person name="Shimizu-Inatsugi R."/>
            <person name="Baeten J."/>
            <person name="Francoijs K.J."/>
            <person name="Nataraja K.N."/>
            <person name="Reddy Y.A.N."/>
            <person name="Phadnis S."/>
            <person name="Ravikumar R.L."/>
            <person name="Schlapbach R."/>
            <person name="Sreeman S.M."/>
            <person name="Shimizu K.K."/>
        </authorList>
    </citation>
    <scope>NUCLEOTIDE SEQUENCE</scope>
</reference>
<accession>A0AAV5F376</accession>
<feature type="region of interest" description="Disordered" evidence="1">
    <location>
        <begin position="1"/>
        <end position="54"/>
    </location>
</feature>
<feature type="compositionally biased region" description="Basic and acidic residues" evidence="1">
    <location>
        <begin position="20"/>
        <end position="39"/>
    </location>
</feature>
<organism evidence="2 3">
    <name type="scientific">Eleusine coracana subsp. coracana</name>
    <dbReference type="NCBI Taxonomy" id="191504"/>
    <lineage>
        <taxon>Eukaryota</taxon>
        <taxon>Viridiplantae</taxon>
        <taxon>Streptophyta</taxon>
        <taxon>Embryophyta</taxon>
        <taxon>Tracheophyta</taxon>
        <taxon>Spermatophyta</taxon>
        <taxon>Magnoliopsida</taxon>
        <taxon>Liliopsida</taxon>
        <taxon>Poales</taxon>
        <taxon>Poaceae</taxon>
        <taxon>PACMAD clade</taxon>
        <taxon>Chloridoideae</taxon>
        <taxon>Cynodonteae</taxon>
        <taxon>Eleusininae</taxon>
        <taxon>Eleusine</taxon>
    </lineage>
</organism>
<name>A0AAV5F376_ELECO</name>
<reference evidence="2" key="2">
    <citation type="submission" date="2021-12" db="EMBL/GenBank/DDBJ databases">
        <title>Resequencing data analysis of finger millet.</title>
        <authorList>
            <person name="Hatakeyama M."/>
            <person name="Aluri S."/>
            <person name="Balachadran M.T."/>
            <person name="Sivarajan S.R."/>
            <person name="Poveda L."/>
            <person name="Shimizu-Inatsugi R."/>
            <person name="Schlapbach R."/>
            <person name="Sreeman S.M."/>
            <person name="Shimizu K.K."/>
        </authorList>
    </citation>
    <scope>NUCLEOTIDE SEQUENCE</scope>
</reference>
<dbReference type="EMBL" id="BQKI01000080">
    <property type="protein sequence ID" value="GJN28711.1"/>
    <property type="molecule type" value="Genomic_DNA"/>
</dbReference>
<evidence type="ECO:0000256" key="1">
    <source>
        <dbReference type="SAM" id="MobiDB-lite"/>
    </source>
</evidence>
<protein>
    <submittedName>
        <fullName evidence="2">Uncharacterized protein</fullName>
    </submittedName>
</protein>
<dbReference type="AlphaFoldDB" id="A0AAV5F376"/>
<sequence length="70" mass="7881">MTGRGKWVPPSSSSMAEAPQRPDLRRRWRKLERGLERSGPHQGPLGFDARPLSSNLKLCPVQSMAAQRKQ</sequence>
<dbReference type="Proteomes" id="UP001054889">
    <property type="component" value="Unassembled WGS sequence"/>
</dbReference>
<evidence type="ECO:0000313" key="2">
    <source>
        <dbReference type="EMBL" id="GJN28711.1"/>
    </source>
</evidence>
<keyword evidence="3" id="KW-1185">Reference proteome</keyword>
<evidence type="ECO:0000313" key="3">
    <source>
        <dbReference type="Proteomes" id="UP001054889"/>
    </source>
</evidence>
<gene>
    <name evidence="2" type="primary">gb16868</name>
    <name evidence="2" type="ORF">PR202_gb16868</name>
</gene>
<proteinExistence type="predicted"/>